<sequence>MTDLPIQNLNMTDTEYAAFVAKGYDPAFEQQLVELGENPDQARNLARFVGLLQDNPLLSLWEKKNKSQILTLDRARI</sequence>
<dbReference type="EMBL" id="JHEG02000046">
    <property type="protein sequence ID" value="KIE11598.1"/>
    <property type="molecule type" value="Genomic_DNA"/>
</dbReference>
<comment type="caution">
    <text evidence="1">The sequence shown here is derived from an EMBL/GenBank/DDBJ whole genome shotgun (WGS) entry which is preliminary data.</text>
</comment>
<organism evidence="1">
    <name type="scientific">Tolypothrix bouteillei VB521301</name>
    <dbReference type="NCBI Taxonomy" id="1479485"/>
    <lineage>
        <taxon>Bacteria</taxon>
        <taxon>Bacillati</taxon>
        <taxon>Cyanobacteriota</taxon>
        <taxon>Cyanophyceae</taxon>
        <taxon>Nostocales</taxon>
        <taxon>Tolypothrichaceae</taxon>
        <taxon>Tolypothrix</taxon>
    </lineage>
</organism>
<reference evidence="1" key="1">
    <citation type="journal article" date="2015" name="Genome Announc.">
        <title>Draft Genome Sequence of Tolypothrix boutellei Strain VB521301.</title>
        <authorList>
            <person name="Chandrababunaidu M.M."/>
            <person name="Singh D."/>
            <person name="Sen D."/>
            <person name="Bhan S."/>
            <person name="Das S."/>
            <person name="Gupta A."/>
            <person name="Adhikary S.P."/>
            <person name="Tripathy S."/>
        </authorList>
    </citation>
    <scope>NUCLEOTIDE SEQUENCE</scope>
    <source>
        <strain evidence="1">VB521301</strain>
    </source>
</reference>
<accession>A0A0C1R7F8</accession>
<protein>
    <submittedName>
        <fullName evidence="1">Uncharacterized protein</fullName>
    </submittedName>
</protein>
<name>A0A0C1R7F8_9CYAN</name>
<proteinExistence type="predicted"/>
<gene>
    <name evidence="1" type="ORF">DA73_0214755</name>
</gene>
<dbReference type="AlphaFoldDB" id="A0A0C1R7F8"/>
<evidence type="ECO:0000313" key="1">
    <source>
        <dbReference type="EMBL" id="KIE11598.1"/>
    </source>
</evidence>